<dbReference type="Gene3D" id="3.40.50.1980">
    <property type="entry name" value="Nitrogenase molybdenum iron protein domain"/>
    <property type="match status" value="2"/>
</dbReference>
<dbReference type="RefSeq" id="WP_046443363.1">
    <property type="nucleotide sequence ID" value="NZ_CAUERS010000014.1"/>
</dbReference>
<evidence type="ECO:0000256" key="2">
    <source>
        <dbReference type="SAM" id="MobiDB-lite"/>
    </source>
</evidence>
<dbReference type="PANTHER" id="PTHR30535:SF34">
    <property type="entry name" value="MOLYBDATE-BINDING PROTEIN MOLA"/>
    <property type="match status" value="1"/>
</dbReference>
<feature type="chain" id="PRO_5018211896" description="Fe/B12 periplasmic-binding domain-containing protein" evidence="3">
    <location>
        <begin position="26"/>
        <end position="396"/>
    </location>
</feature>
<dbReference type="PROSITE" id="PS50983">
    <property type="entry name" value="FE_B12_PBP"/>
    <property type="match status" value="1"/>
</dbReference>
<dbReference type="AlphaFoldDB" id="A0A0M2NLJ7"/>
<dbReference type="PROSITE" id="PS51257">
    <property type="entry name" value="PROKAR_LIPOPROTEIN"/>
    <property type="match status" value="1"/>
</dbReference>
<dbReference type="PATRIC" id="fig|270498.16.peg.942"/>
<feature type="domain" description="Fe/B12 periplasmic-binding" evidence="4">
    <location>
        <begin position="78"/>
        <end position="355"/>
    </location>
</feature>
<organism evidence="5 6">
    <name type="scientific">Christensenella hongkongensis</name>
    <dbReference type="NCBI Taxonomy" id="270498"/>
    <lineage>
        <taxon>Bacteria</taxon>
        <taxon>Bacillati</taxon>
        <taxon>Bacillota</taxon>
        <taxon>Clostridia</taxon>
        <taxon>Christensenellales</taxon>
        <taxon>Christensenellaceae</taxon>
        <taxon>Christensenella</taxon>
    </lineage>
</organism>
<evidence type="ECO:0000313" key="6">
    <source>
        <dbReference type="Proteomes" id="UP000034076"/>
    </source>
</evidence>
<reference evidence="5 6" key="1">
    <citation type="submission" date="2015-04" db="EMBL/GenBank/DDBJ databases">
        <title>Draft genome sequence of bacteremic isolate Catabacter hongkongensis type strain HKU16T.</title>
        <authorList>
            <person name="Lau S.K."/>
            <person name="Teng J.L."/>
            <person name="Huang Y."/>
            <person name="Curreem S.O."/>
            <person name="Tsui S.K."/>
            <person name="Woo P.C."/>
        </authorList>
    </citation>
    <scope>NUCLEOTIDE SEQUENCE [LARGE SCALE GENOMIC DNA]</scope>
    <source>
        <strain evidence="5 6">HKU16</strain>
    </source>
</reference>
<gene>
    <name evidence="5" type="ORF">CHK_1502</name>
</gene>
<feature type="signal peptide" evidence="3">
    <location>
        <begin position="1"/>
        <end position="25"/>
    </location>
</feature>
<accession>A0A0M2NLJ7</accession>
<dbReference type="OrthoDB" id="9787830at2"/>
<comment type="caution">
    <text evidence="5">The sequence shown here is derived from an EMBL/GenBank/DDBJ whole genome shotgun (WGS) entry which is preliminary data.</text>
</comment>
<dbReference type="Gene3D" id="1.20.58.2180">
    <property type="match status" value="1"/>
</dbReference>
<feature type="region of interest" description="Disordered" evidence="2">
    <location>
        <begin position="29"/>
        <end position="65"/>
    </location>
</feature>
<dbReference type="InterPro" id="IPR050902">
    <property type="entry name" value="ABC_Transporter_SBP"/>
</dbReference>
<dbReference type="Pfam" id="PF01497">
    <property type="entry name" value="Peripla_BP_2"/>
    <property type="match status" value="1"/>
</dbReference>
<dbReference type="EMBL" id="LAYJ01000088">
    <property type="protein sequence ID" value="KKI51115.1"/>
    <property type="molecule type" value="Genomic_DNA"/>
</dbReference>
<keyword evidence="6" id="KW-1185">Reference proteome</keyword>
<proteinExistence type="inferred from homology"/>
<dbReference type="InterPro" id="IPR002491">
    <property type="entry name" value="ABC_transptr_periplasmic_BD"/>
</dbReference>
<evidence type="ECO:0000256" key="3">
    <source>
        <dbReference type="SAM" id="SignalP"/>
    </source>
</evidence>
<evidence type="ECO:0000259" key="4">
    <source>
        <dbReference type="PROSITE" id="PS50983"/>
    </source>
</evidence>
<comment type="similarity">
    <text evidence="1">Belongs to the bacterial solute-binding protein 8 family.</text>
</comment>
<name>A0A0M2NLJ7_9FIRM</name>
<keyword evidence="3" id="KW-0732">Signal</keyword>
<sequence>MKKGIAILLSAVLCMALLMTACAPAAETQEPSAEATQSEEATQSAEASASAEASEAAQTRTITDHAGNEVVLPEKVERVAIGGLTPLTSVYCMFMGSSDGLVGIHPDSKNAAVNSILGEAYPGLKELPDGWASGDDINMEELLKLEPDVVFYNADVTENYEALKAAGIPAVGFSTTLYDDYNTIETFNAWIDLLKQVMGESDRADGIIQYGEDVQKQVADTLAGVSDDEKPNTLILSNYNESAITAGGTSFANYWITSTGGVNLGYDVGAFVGEVNMEQIYEWNPEVIFLNSFSAYTPEDLYNNTAADGHDWSGVKAVQDKRVYKIPLGMYYWFPPSSDSPLMLQWMAKQMYPELFADLDIEQEIKDYYKEYYGLELTDEQLDLILNPTPESAAAF</sequence>
<dbReference type="STRING" id="270498.CHK_1502"/>
<protein>
    <recommendedName>
        <fullName evidence="4">Fe/B12 periplasmic-binding domain-containing protein</fullName>
    </recommendedName>
</protein>
<dbReference type="Proteomes" id="UP000034076">
    <property type="component" value="Unassembled WGS sequence"/>
</dbReference>
<dbReference type="PANTHER" id="PTHR30535">
    <property type="entry name" value="VITAMIN B12-BINDING PROTEIN"/>
    <property type="match status" value="1"/>
</dbReference>
<dbReference type="SUPFAM" id="SSF53807">
    <property type="entry name" value="Helical backbone' metal receptor"/>
    <property type="match status" value="1"/>
</dbReference>
<evidence type="ECO:0000256" key="1">
    <source>
        <dbReference type="ARBA" id="ARBA00008814"/>
    </source>
</evidence>
<evidence type="ECO:0000313" key="5">
    <source>
        <dbReference type="EMBL" id="KKI51115.1"/>
    </source>
</evidence>
<feature type="compositionally biased region" description="Low complexity" evidence="2">
    <location>
        <begin position="32"/>
        <end position="59"/>
    </location>
</feature>